<proteinExistence type="inferred from homology"/>
<keyword evidence="3" id="KW-0221">Differentiation</keyword>
<reference evidence="9" key="1">
    <citation type="journal article" date="2017" name="PLoS ONE">
        <title>The Agassiz's desert tortoise genome provides a resource for the conservation of a threatened species.</title>
        <authorList>
            <person name="Tollis M."/>
            <person name="DeNardo D.F."/>
            <person name="Cornelius J.A."/>
            <person name="Dolby G.A."/>
            <person name="Edwards T."/>
            <person name="Henen B.T."/>
            <person name="Karl A.E."/>
            <person name="Murphy R.W."/>
            <person name="Kusumi K."/>
        </authorList>
    </citation>
    <scope>NUCLEOTIDE SEQUENCE [LARGE SCALE GENOMIC DNA]</scope>
</reference>
<organism evidence="8 9">
    <name type="scientific">Gopherus agassizii</name>
    <name type="common">Agassiz's desert tortoise</name>
    <dbReference type="NCBI Taxonomy" id="38772"/>
    <lineage>
        <taxon>Eukaryota</taxon>
        <taxon>Metazoa</taxon>
        <taxon>Chordata</taxon>
        <taxon>Craniata</taxon>
        <taxon>Vertebrata</taxon>
        <taxon>Euteleostomi</taxon>
        <taxon>Archelosauria</taxon>
        <taxon>Testudinata</taxon>
        <taxon>Testudines</taxon>
        <taxon>Cryptodira</taxon>
        <taxon>Durocryptodira</taxon>
        <taxon>Testudinoidea</taxon>
        <taxon>Testudinidae</taxon>
        <taxon>Gopherus</taxon>
    </lineage>
</organism>
<evidence type="ECO:0000256" key="1">
    <source>
        <dbReference type="ARBA" id="ARBA00007936"/>
    </source>
</evidence>
<feature type="signal peptide" evidence="6">
    <location>
        <begin position="1"/>
        <end position="22"/>
    </location>
</feature>
<evidence type="ECO:0000256" key="5">
    <source>
        <dbReference type="ARBA" id="ARBA00023246"/>
    </source>
</evidence>
<protein>
    <recommendedName>
        <fullName evidence="6">Fibroblast growth factor</fullName>
        <shortName evidence="6">FGF</shortName>
    </recommendedName>
</protein>
<keyword evidence="6" id="KW-0732">Signal</keyword>
<dbReference type="AlphaFoldDB" id="A0A452GXH2"/>
<dbReference type="STRING" id="38772.ENSGAGP00000006839"/>
<evidence type="ECO:0000256" key="6">
    <source>
        <dbReference type="RuleBase" id="RU049442"/>
    </source>
</evidence>
<dbReference type="SMART" id="SM00442">
    <property type="entry name" value="FGF"/>
    <property type="match status" value="1"/>
</dbReference>
<dbReference type="GO" id="GO:0030154">
    <property type="term" value="P:cell differentiation"/>
    <property type="evidence" value="ECO:0007669"/>
    <property type="project" value="UniProtKB-KW"/>
</dbReference>
<dbReference type="Pfam" id="PF00167">
    <property type="entry name" value="FGF"/>
    <property type="match status" value="1"/>
</dbReference>
<evidence type="ECO:0000313" key="8">
    <source>
        <dbReference type="Ensembl" id="ENSGAGP00000006839.1"/>
    </source>
</evidence>
<dbReference type="Gene3D" id="2.80.10.50">
    <property type="match status" value="1"/>
</dbReference>
<evidence type="ECO:0000256" key="4">
    <source>
        <dbReference type="ARBA" id="ARBA00023030"/>
    </source>
</evidence>
<dbReference type="FunFam" id="2.80.10.50:FF:000004">
    <property type="entry name" value="Fibroblast growth factor"/>
    <property type="match status" value="1"/>
</dbReference>
<dbReference type="GO" id="GO:0008083">
    <property type="term" value="F:growth factor activity"/>
    <property type="evidence" value="ECO:0007669"/>
    <property type="project" value="UniProtKB-KW"/>
</dbReference>
<evidence type="ECO:0000256" key="3">
    <source>
        <dbReference type="ARBA" id="ARBA00022782"/>
    </source>
</evidence>
<dbReference type="Ensembl" id="ENSGAGT00000007936.1">
    <property type="protein sequence ID" value="ENSGAGP00000006839.1"/>
    <property type="gene ID" value="ENSGAGG00000005513.1"/>
</dbReference>
<dbReference type="SUPFAM" id="SSF50353">
    <property type="entry name" value="Cytokine"/>
    <property type="match status" value="1"/>
</dbReference>
<comment type="similarity">
    <text evidence="1 6">Belongs to the heparin-binding growth factors family.</text>
</comment>
<dbReference type="InterPro" id="IPR008996">
    <property type="entry name" value="IL1/FGF"/>
</dbReference>
<reference evidence="8" key="3">
    <citation type="submission" date="2025-09" db="UniProtKB">
        <authorList>
            <consortium name="Ensembl"/>
        </authorList>
    </citation>
    <scope>IDENTIFICATION</scope>
</reference>
<keyword evidence="4" id="KW-0339">Growth factor</keyword>
<reference evidence="8" key="2">
    <citation type="submission" date="2025-08" db="UniProtKB">
        <authorList>
            <consortium name="Ensembl"/>
        </authorList>
    </citation>
    <scope>IDENTIFICATION</scope>
</reference>
<dbReference type="Proteomes" id="UP000291020">
    <property type="component" value="Unassembled WGS sequence"/>
</dbReference>
<dbReference type="InterPro" id="IPR002209">
    <property type="entry name" value="Fibroblast_GF_fam"/>
</dbReference>
<dbReference type="PRINTS" id="PR00263">
    <property type="entry name" value="HBGFFGF"/>
</dbReference>
<sequence length="213" mass="23662">MHVLYSCGWVCTCSTCVGVCACAELVCVCVHALCLCVSGPVSLWLCLALSLLTGSAHRDPAAPSGSNPSGAPSRRPRSYNHLEGDVRWRRLYVSTHFFLCIDSSGKVQGTRWKESILEIRSVRVGVVAIKSVHTGFYLAMNKKGKVYGSKEYNPNCKFKERIEENGYNTYASLRWRPGNRPMFLALNSKGRPRQGGKARRQHLSTHFLPLLVS</sequence>
<keyword evidence="5" id="KW-0497">Mitogen</keyword>
<dbReference type="PRINTS" id="PR00262">
    <property type="entry name" value="IL1HBGF"/>
</dbReference>
<accession>A0A452GXH2</accession>
<keyword evidence="2" id="KW-0217">Developmental protein</keyword>
<evidence type="ECO:0000256" key="2">
    <source>
        <dbReference type="ARBA" id="ARBA00022473"/>
    </source>
</evidence>
<dbReference type="CDD" id="cd23321">
    <property type="entry name" value="beta-trefoil_FGF22"/>
    <property type="match status" value="1"/>
</dbReference>
<feature type="compositionally biased region" description="Low complexity" evidence="7">
    <location>
        <begin position="61"/>
        <end position="73"/>
    </location>
</feature>
<dbReference type="PANTHER" id="PTHR11486">
    <property type="entry name" value="FIBROBLAST GROWTH FACTOR"/>
    <property type="match status" value="1"/>
</dbReference>
<evidence type="ECO:0000256" key="7">
    <source>
        <dbReference type="SAM" id="MobiDB-lite"/>
    </source>
</evidence>
<dbReference type="GO" id="GO:0051781">
    <property type="term" value="P:positive regulation of cell division"/>
    <property type="evidence" value="ECO:0007669"/>
    <property type="project" value="UniProtKB-KW"/>
</dbReference>
<feature type="chain" id="PRO_5018814547" description="Fibroblast growth factor" evidence="6">
    <location>
        <begin position="23"/>
        <end position="213"/>
    </location>
</feature>
<name>A0A452GXH2_9SAUR</name>
<keyword evidence="9" id="KW-1185">Reference proteome</keyword>
<evidence type="ECO:0000313" key="9">
    <source>
        <dbReference type="Proteomes" id="UP000291020"/>
    </source>
</evidence>
<feature type="region of interest" description="Disordered" evidence="7">
    <location>
        <begin position="56"/>
        <end position="78"/>
    </location>
</feature>